<keyword evidence="4" id="KW-0238">DNA-binding</keyword>
<name>A0AAV9N328_9EURO</name>
<evidence type="ECO:0000256" key="4">
    <source>
        <dbReference type="ARBA" id="ARBA00023125"/>
    </source>
</evidence>
<dbReference type="GeneID" id="89974976"/>
<keyword evidence="2" id="KW-0862">Zinc</keyword>
<keyword evidence="6" id="KW-0539">Nucleus</keyword>
<evidence type="ECO:0000256" key="7">
    <source>
        <dbReference type="SAM" id="Coils"/>
    </source>
</evidence>
<sequence length="370" mass="41738">MGICVDNEIYTTQTHLTEEDLEIRNRLFWSCYFWDKIISLYLGRSPSLRHTKISPPQKLLDDSSEDEIWIPHGLSYPAGQGYPPTKSHATSCFTQMCRLSVIFHQILLHMYDREQDHIDTERQQCVEDQGHALSVWWQDLPEHLRIDPVSLPPFAPPSHINTMNCLFHTFSILLYRPMVFGSTSVQVGYGLEADYLRKCIASANAIVFIYDLFCRTFGESRVILSLLYSVYTAASIFLLQIQASGESNAQVSKRLHYCVGALERAKEQAPVLQQALALLKKELSKLELKAHPAGPKYPNHEIQGTSVPADYVQDQSAFLAGPAFQTSPSAASYGLPEFDFSDVQVDPSIFEAFSTLEPISVQVGALEENW</sequence>
<protein>
    <recommendedName>
        <fullName evidence="8">Xylanolytic transcriptional activator regulatory domain-containing protein</fullName>
    </recommendedName>
</protein>
<reference evidence="9 10" key="1">
    <citation type="submission" date="2023-08" db="EMBL/GenBank/DDBJ databases">
        <title>Black Yeasts Isolated from many extreme environments.</title>
        <authorList>
            <person name="Coleine C."/>
            <person name="Stajich J.E."/>
            <person name="Selbmann L."/>
        </authorList>
    </citation>
    <scope>NUCLEOTIDE SEQUENCE [LARGE SCALE GENOMIC DNA]</scope>
    <source>
        <strain evidence="9 10">CCFEE 5792</strain>
    </source>
</reference>
<keyword evidence="7" id="KW-0175">Coiled coil</keyword>
<feature type="coiled-coil region" evidence="7">
    <location>
        <begin position="262"/>
        <end position="289"/>
    </location>
</feature>
<accession>A0AAV9N328</accession>
<dbReference type="Proteomes" id="UP001358417">
    <property type="component" value="Unassembled WGS sequence"/>
</dbReference>
<evidence type="ECO:0000256" key="2">
    <source>
        <dbReference type="ARBA" id="ARBA00022833"/>
    </source>
</evidence>
<dbReference type="CDD" id="cd12148">
    <property type="entry name" value="fungal_TF_MHR"/>
    <property type="match status" value="1"/>
</dbReference>
<evidence type="ECO:0000313" key="10">
    <source>
        <dbReference type="Proteomes" id="UP001358417"/>
    </source>
</evidence>
<keyword evidence="3" id="KW-0805">Transcription regulation</keyword>
<dbReference type="GO" id="GO:0006351">
    <property type="term" value="P:DNA-templated transcription"/>
    <property type="evidence" value="ECO:0007669"/>
    <property type="project" value="InterPro"/>
</dbReference>
<dbReference type="GO" id="GO:0003677">
    <property type="term" value="F:DNA binding"/>
    <property type="evidence" value="ECO:0007669"/>
    <property type="project" value="UniProtKB-KW"/>
</dbReference>
<evidence type="ECO:0000256" key="5">
    <source>
        <dbReference type="ARBA" id="ARBA00023163"/>
    </source>
</evidence>
<organism evidence="9 10">
    <name type="scientific">Exophiala bonariae</name>
    <dbReference type="NCBI Taxonomy" id="1690606"/>
    <lineage>
        <taxon>Eukaryota</taxon>
        <taxon>Fungi</taxon>
        <taxon>Dikarya</taxon>
        <taxon>Ascomycota</taxon>
        <taxon>Pezizomycotina</taxon>
        <taxon>Eurotiomycetes</taxon>
        <taxon>Chaetothyriomycetidae</taxon>
        <taxon>Chaetothyriales</taxon>
        <taxon>Herpotrichiellaceae</taxon>
        <taxon>Exophiala</taxon>
    </lineage>
</organism>
<dbReference type="InterPro" id="IPR007219">
    <property type="entry name" value="XnlR_reg_dom"/>
</dbReference>
<evidence type="ECO:0000256" key="3">
    <source>
        <dbReference type="ARBA" id="ARBA00023015"/>
    </source>
</evidence>
<dbReference type="EMBL" id="JAVRRD010000026">
    <property type="protein sequence ID" value="KAK5047285.1"/>
    <property type="molecule type" value="Genomic_DNA"/>
</dbReference>
<keyword evidence="1" id="KW-0479">Metal-binding</keyword>
<proteinExistence type="predicted"/>
<evidence type="ECO:0000313" key="9">
    <source>
        <dbReference type="EMBL" id="KAK5047285.1"/>
    </source>
</evidence>
<comment type="caution">
    <text evidence="9">The sequence shown here is derived from an EMBL/GenBank/DDBJ whole genome shotgun (WGS) entry which is preliminary data.</text>
</comment>
<evidence type="ECO:0000256" key="1">
    <source>
        <dbReference type="ARBA" id="ARBA00022723"/>
    </source>
</evidence>
<dbReference type="PANTHER" id="PTHR31313:SF85">
    <property type="entry name" value="ZN(II)2CYS6 TRANSCRIPTION FACTOR (EUROFUNG)"/>
    <property type="match status" value="1"/>
</dbReference>
<dbReference type="GO" id="GO:0008270">
    <property type="term" value="F:zinc ion binding"/>
    <property type="evidence" value="ECO:0007669"/>
    <property type="project" value="InterPro"/>
</dbReference>
<keyword evidence="10" id="KW-1185">Reference proteome</keyword>
<feature type="domain" description="Xylanolytic transcriptional activator regulatory" evidence="8">
    <location>
        <begin position="14"/>
        <end position="123"/>
    </location>
</feature>
<dbReference type="RefSeq" id="XP_064702847.1">
    <property type="nucleotide sequence ID" value="XM_064850365.1"/>
</dbReference>
<dbReference type="PANTHER" id="PTHR31313">
    <property type="entry name" value="TY1 ENHANCER ACTIVATOR"/>
    <property type="match status" value="1"/>
</dbReference>
<evidence type="ECO:0000259" key="8">
    <source>
        <dbReference type="Pfam" id="PF04082"/>
    </source>
</evidence>
<dbReference type="InterPro" id="IPR051615">
    <property type="entry name" value="Transcr_Regulatory_Elem"/>
</dbReference>
<evidence type="ECO:0000256" key="6">
    <source>
        <dbReference type="ARBA" id="ARBA00023242"/>
    </source>
</evidence>
<gene>
    <name evidence="9" type="ORF">LTR84_006807</name>
</gene>
<dbReference type="AlphaFoldDB" id="A0AAV9N328"/>
<dbReference type="Pfam" id="PF04082">
    <property type="entry name" value="Fungal_trans"/>
    <property type="match status" value="1"/>
</dbReference>
<keyword evidence="5" id="KW-0804">Transcription</keyword>